<protein>
    <submittedName>
        <fullName evidence="1">Uncharacterized protein</fullName>
    </submittedName>
</protein>
<dbReference type="InterPro" id="IPR012337">
    <property type="entry name" value="RNaseH-like_sf"/>
</dbReference>
<sequence>MEYLKIIPNAHNLCMTLDVCSETMNEKSSLVLTHLPCFTHTINLIAECSLNIPSFKGPITKVRDIVKWAKNSVINSDKLTKIQTDSGVPES</sequence>
<keyword evidence="2" id="KW-1185">Reference proteome</keyword>
<accession>A0ABQ9GM62</accession>
<organism evidence="1 2">
    <name type="scientific">Dryococelus australis</name>
    <dbReference type="NCBI Taxonomy" id="614101"/>
    <lineage>
        <taxon>Eukaryota</taxon>
        <taxon>Metazoa</taxon>
        <taxon>Ecdysozoa</taxon>
        <taxon>Arthropoda</taxon>
        <taxon>Hexapoda</taxon>
        <taxon>Insecta</taxon>
        <taxon>Pterygota</taxon>
        <taxon>Neoptera</taxon>
        <taxon>Polyneoptera</taxon>
        <taxon>Phasmatodea</taxon>
        <taxon>Verophasmatodea</taxon>
        <taxon>Anareolatae</taxon>
        <taxon>Phasmatidae</taxon>
        <taxon>Eurycanthinae</taxon>
        <taxon>Dryococelus</taxon>
    </lineage>
</organism>
<name>A0ABQ9GM62_9NEOP</name>
<gene>
    <name evidence="1" type="ORF">PR048_026721</name>
</gene>
<dbReference type="EMBL" id="JARBHB010000011">
    <property type="protein sequence ID" value="KAJ8873104.1"/>
    <property type="molecule type" value="Genomic_DNA"/>
</dbReference>
<evidence type="ECO:0000313" key="1">
    <source>
        <dbReference type="EMBL" id="KAJ8873104.1"/>
    </source>
</evidence>
<proteinExistence type="predicted"/>
<comment type="caution">
    <text evidence="1">The sequence shown here is derived from an EMBL/GenBank/DDBJ whole genome shotgun (WGS) entry which is preliminary data.</text>
</comment>
<reference evidence="1 2" key="1">
    <citation type="submission" date="2023-02" db="EMBL/GenBank/DDBJ databases">
        <title>LHISI_Scaffold_Assembly.</title>
        <authorList>
            <person name="Stuart O.P."/>
            <person name="Cleave R."/>
            <person name="Magrath M.J.L."/>
            <person name="Mikheyev A.S."/>
        </authorList>
    </citation>
    <scope>NUCLEOTIDE SEQUENCE [LARGE SCALE GENOMIC DNA]</scope>
    <source>
        <strain evidence="1">Daus_M_001</strain>
        <tissue evidence="1">Leg muscle</tissue>
    </source>
</reference>
<dbReference type="SUPFAM" id="SSF53098">
    <property type="entry name" value="Ribonuclease H-like"/>
    <property type="match status" value="1"/>
</dbReference>
<dbReference type="Proteomes" id="UP001159363">
    <property type="component" value="Chromosome 10"/>
</dbReference>
<evidence type="ECO:0000313" key="2">
    <source>
        <dbReference type="Proteomes" id="UP001159363"/>
    </source>
</evidence>